<evidence type="ECO:0000313" key="11">
    <source>
        <dbReference type="EMBL" id="GAP93176.1"/>
    </source>
</evidence>
<dbReference type="PROSITE" id="PS00086">
    <property type="entry name" value="CYTOCHROME_P450"/>
    <property type="match status" value="1"/>
</dbReference>
<dbReference type="InterPro" id="IPR017972">
    <property type="entry name" value="Cyt_P450_CS"/>
</dbReference>
<keyword evidence="5 9" id="KW-0560">Oxidoreductase</keyword>
<evidence type="ECO:0000256" key="4">
    <source>
        <dbReference type="ARBA" id="ARBA00022723"/>
    </source>
</evidence>
<evidence type="ECO:0000256" key="3">
    <source>
        <dbReference type="ARBA" id="ARBA00022617"/>
    </source>
</evidence>
<dbReference type="InterPro" id="IPR050121">
    <property type="entry name" value="Cytochrome_P450_monoxygenase"/>
</dbReference>
<sequence>MLFTAISLGLVLGTIVYPVFLIIYRLYFHPLSRFPGPKLAAATSWYEAYYDLAVEPGGQFFLRIKELHQQYGPVVRINPHEVHVEDSTWLDTLYCGSSHGIRNKYPPAAHMTGTPNGTFGTLMHSTHRRRRAAISPLFSKGACAASECTIYDNVDRMLERIDHQIRATGSAEMRKIYLAFTTDTLSEHCFGRSTGLLLDDQAAVEWQRTIKAVAILTPLAKQFPWVIPLALKCPLRPLQLIVPDLARIVKARRDLNSQAQEAVKVRSRHSEEPSKKFLKFPNPNRRVDLFDTILSNKSLPDSEKEDDRMAQEGFVAIVAGGETTGRAMAIATYHILANREAVLSRLVKELHDAMPEPDARLPLRDLESLPWLTAVLKESLRMLALVTSRLPLISPDKPLTYGKWSIPAGIPVSMTLRDVLLDPVVFEQPTSFKPERWLSSNPDLQEIMQNYVPFGRGSRMCLGMNLALAELYIAIACLFRRKEFTLHDTTRARDVEIVRDCFIGEASPASRGIRIKYAETMG</sequence>
<dbReference type="GO" id="GO:0016705">
    <property type="term" value="F:oxidoreductase activity, acting on paired donors, with incorporation or reduction of molecular oxygen"/>
    <property type="evidence" value="ECO:0007669"/>
    <property type="project" value="InterPro"/>
</dbReference>
<feature type="transmembrane region" description="Helical" evidence="10">
    <location>
        <begin position="6"/>
        <end position="28"/>
    </location>
</feature>
<dbReference type="PANTHER" id="PTHR24305">
    <property type="entry name" value="CYTOCHROME P450"/>
    <property type="match status" value="1"/>
</dbReference>
<protein>
    <submittedName>
        <fullName evidence="11">Putative cytochrome P450</fullName>
    </submittedName>
</protein>
<reference evidence="11" key="1">
    <citation type="submission" date="2016-03" db="EMBL/GenBank/DDBJ databases">
        <title>Draft genome sequence of Rosellinia necatrix.</title>
        <authorList>
            <person name="Kanematsu S."/>
        </authorList>
    </citation>
    <scope>NUCLEOTIDE SEQUENCE [LARGE SCALE GENOMIC DNA]</scope>
    <source>
        <strain evidence="11">W97</strain>
    </source>
</reference>
<dbReference type="InterPro" id="IPR001128">
    <property type="entry name" value="Cyt_P450"/>
</dbReference>
<organism evidence="11">
    <name type="scientific">Rosellinia necatrix</name>
    <name type="common">White root-rot fungus</name>
    <dbReference type="NCBI Taxonomy" id="77044"/>
    <lineage>
        <taxon>Eukaryota</taxon>
        <taxon>Fungi</taxon>
        <taxon>Dikarya</taxon>
        <taxon>Ascomycota</taxon>
        <taxon>Pezizomycotina</taxon>
        <taxon>Sordariomycetes</taxon>
        <taxon>Xylariomycetidae</taxon>
        <taxon>Xylariales</taxon>
        <taxon>Xylariaceae</taxon>
        <taxon>Rosellinia</taxon>
    </lineage>
</organism>
<comment type="cofactor">
    <cofactor evidence="1 8">
        <name>heme</name>
        <dbReference type="ChEBI" id="CHEBI:30413"/>
    </cofactor>
</comment>
<dbReference type="OrthoDB" id="3945418at2759"/>
<dbReference type="PANTHER" id="PTHR24305:SF157">
    <property type="entry name" value="N-ACETYLTRYPTOPHAN 6-HYDROXYLASE IVOC-RELATED"/>
    <property type="match status" value="1"/>
</dbReference>
<name>A0A1W2TWV5_ROSNE</name>
<evidence type="ECO:0000256" key="8">
    <source>
        <dbReference type="PIRSR" id="PIRSR602401-1"/>
    </source>
</evidence>
<dbReference type="Gene3D" id="1.10.630.10">
    <property type="entry name" value="Cytochrome P450"/>
    <property type="match status" value="1"/>
</dbReference>
<comment type="similarity">
    <text evidence="2 9">Belongs to the cytochrome P450 family.</text>
</comment>
<feature type="binding site" description="axial binding residue" evidence="8">
    <location>
        <position position="461"/>
    </location>
    <ligand>
        <name>heme</name>
        <dbReference type="ChEBI" id="CHEBI:30413"/>
    </ligand>
    <ligandPart>
        <name>Fe</name>
        <dbReference type="ChEBI" id="CHEBI:18248"/>
    </ligandPart>
</feature>
<keyword evidence="10" id="KW-0812">Transmembrane</keyword>
<keyword evidence="12" id="KW-1185">Reference proteome</keyword>
<dbReference type="STRING" id="77044.A0A1W2TWV5"/>
<keyword evidence="7 9" id="KW-0503">Monooxygenase</keyword>
<dbReference type="InterPro" id="IPR036396">
    <property type="entry name" value="Cyt_P450_sf"/>
</dbReference>
<evidence type="ECO:0000256" key="7">
    <source>
        <dbReference type="ARBA" id="ARBA00023033"/>
    </source>
</evidence>
<dbReference type="EMBL" id="DF977554">
    <property type="protein sequence ID" value="GAP93176.1"/>
    <property type="molecule type" value="Genomic_DNA"/>
</dbReference>
<evidence type="ECO:0000256" key="9">
    <source>
        <dbReference type="RuleBase" id="RU000461"/>
    </source>
</evidence>
<dbReference type="CDD" id="cd11062">
    <property type="entry name" value="CYP58-like"/>
    <property type="match status" value="1"/>
</dbReference>
<dbReference type="PRINTS" id="PR00463">
    <property type="entry name" value="EP450I"/>
</dbReference>
<dbReference type="GO" id="GO:0004497">
    <property type="term" value="F:monooxygenase activity"/>
    <property type="evidence" value="ECO:0007669"/>
    <property type="project" value="UniProtKB-KW"/>
</dbReference>
<keyword evidence="3 8" id="KW-0349">Heme</keyword>
<evidence type="ECO:0000313" key="12">
    <source>
        <dbReference type="Proteomes" id="UP000054516"/>
    </source>
</evidence>
<evidence type="ECO:0000256" key="5">
    <source>
        <dbReference type="ARBA" id="ARBA00023002"/>
    </source>
</evidence>
<gene>
    <name evidence="11" type="ORF">SAMD00023353_10900040</name>
</gene>
<evidence type="ECO:0000256" key="2">
    <source>
        <dbReference type="ARBA" id="ARBA00010617"/>
    </source>
</evidence>
<keyword evidence="10" id="KW-1133">Transmembrane helix</keyword>
<keyword evidence="10" id="KW-0472">Membrane</keyword>
<evidence type="ECO:0000256" key="1">
    <source>
        <dbReference type="ARBA" id="ARBA00001971"/>
    </source>
</evidence>
<dbReference type="SUPFAM" id="SSF48264">
    <property type="entry name" value="Cytochrome P450"/>
    <property type="match status" value="1"/>
</dbReference>
<evidence type="ECO:0000256" key="10">
    <source>
        <dbReference type="SAM" id="Phobius"/>
    </source>
</evidence>
<accession>A0A1W2TWV5</accession>
<dbReference type="PRINTS" id="PR00385">
    <property type="entry name" value="P450"/>
</dbReference>
<dbReference type="Proteomes" id="UP000054516">
    <property type="component" value="Unassembled WGS sequence"/>
</dbReference>
<keyword evidence="6 8" id="KW-0408">Iron</keyword>
<keyword evidence="4 8" id="KW-0479">Metal-binding</keyword>
<proteinExistence type="inferred from homology"/>
<dbReference type="GO" id="GO:0005506">
    <property type="term" value="F:iron ion binding"/>
    <property type="evidence" value="ECO:0007669"/>
    <property type="project" value="InterPro"/>
</dbReference>
<dbReference type="OMA" id="TFHILEN"/>
<dbReference type="AlphaFoldDB" id="A0A1W2TWV5"/>
<dbReference type="GO" id="GO:0020037">
    <property type="term" value="F:heme binding"/>
    <property type="evidence" value="ECO:0007669"/>
    <property type="project" value="InterPro"/>
</dbReference>
<dbReference type="Pfam" id="PF00067">
    <property type="entry name" value="p450"/>
    <property type="match status" value="1"/>
</dbReference>
<evidence type="ECO:0000256" key="6">
    <source>
        <dbReference type="ARBA" id="ARBA00023004"/>
    </source>
</evidence>
<dbReference type="InterPro" id="IPR002401">
    <property type="entry name" value="Cyt_P450_E_grp-I"/>
</dbReference>